<accession>A0AAX3N5Z0</accession>
<dbReference type="Gene3D" id="3.40.50.720">
    <property type="entry name" value="NAD(P)-binding Rossmann-like Domain"/>
    <property type="match status" value="1"/>
</dbReference>
<dbReference type="GO" id="GO:0000166">
    <property type="term" value="F:nucleotide binding"/>
    <property type="evidence" value="ECO:0007669"/>
    <property type="project" value="InterPro"/>
</dbReference>
<organism evidence="3 4">
    <name type="scientific">Paenibacillus urinalis</name>
    <dbReference type="NCBI Taxonomy" id="521520"/>
    <lineage>
        <taxon>Bacteria</taxon>
        <taxon>Bacillati</taxon>
        <taxon>Bacillota</taxon>
        <taxon>Bacilli</taxon>
        <taxon>Bacillales</taxon>
        <taxon>Paenibacillaceae</taxon>
        <taxon>Paenibacillus</taxon>
    </lineage>
</organism>
<feature type="domain" description="GFO/IDH/MocA-like oxidoreductase" evidence="2">
    <location>
        <begin position="133"/>
        <end position="254"/>
    </location>
</feature>
<dbReference type="InterPro" id="IPR055170">
    <property type="entry name" value="GFO_IDH_MocA-like_dom"/>
</dbReference>
<dbReference type="SUPFAM" id="SSF51735">
    <property type="entry name" value="NAD(P)-binding Rossmann-fold domains"/>
    <property type="match status" value="1"/>
</dbReference>
<dbReference type="InterPro" id="IPR051450">
    <property type="entry name" value="Gfo/Idh/MocA_Oxidoreductases"/>
</dbReference>
<protein>
    <submittedName>
        <fullName evidence="3">Gfo/Idh/MocA family oxidoreductase</fullName>
    </submittedName>
</protein>
<dbReference type="PANTHER" id="PTHR43377:SF1">
    <property type="entry name" value="BILIVERDIN REDUCTASE A"/>
    <property type="match status" value="1"/>
</dbReference>
<dbReference type="InterPro" id="IPR036291">
    <property type="entry name" value="NAD(P)-bd_dom_sf"/>
</dbReference>
<dbReference type="RefSeq" id="WP_274359857.1">
    <property type="nucleotide sequence ID" value="NZ_CP118101.1"/>
</dbReference>
<dbReference type="InterPro" id="IPR000683">
    <property type="entry name" value="Gfo/Idh/MocA-like_OxRdtase_N"/>
</dbReference>
<gene>
    <name evidence="3" type="ORF">PUW23_11355</name>
</gene>
<dbReference type="AlphaFoldDB" id="A0AAX3N5Z0"/>
<evidence type="ECO:0000313" key="3">
    <source>
        <dbReference type="EMBL" id="WDH84766.1"/>
    </source>
</evidence>
<feature type="domain" description="Gfo/Idh/MocA-like oxidoreductase N-terminal" evidence="1">
    <location>
        <begin position="24"/>
        <end position="122"/>
    </location>
</feature>
<evidence type="ECO:0000259" key="1">
    <source>
        <dbReference type="Pfam" id="PF01408"/>
    </source>
</evidence>
<dbReference type="SUPFAM" id="SSF55347">
    <property type="entry name" value="Glyceraldehyde-3-phosphate dehydrogenase-like, C-terminal domain"/>
    <property type="match status" value="1"/>
</dbReference>
<evidence type="ECO:0000259" key="2">
    <source>
        <dbReference type="Pfam" id="PF22725"/>
    </source>
</evidence>
<dbReference type="EMBL" id="CP118101">
    <property type="protein sequence ID" value="WDH84766.1"/>
    <property type="molecule type" value="Genomic_DNA"/>
</dbReference>
<dbReference type="Proteomes" id="UP001220962">
    <property type="component" value="Chromosome"/>
</dbReference>
<dbReference type="PANTHER" id="PTHR43377">
    <property type="entry name" value="BILIVERDIN REDUCTASE A"/>
    <property type="match status" value="1"/>
</dbReference>
<name>A0AAX3N5Z0_9BACL</name>
<reference evidence="3" key="1">
    <citation type="submission" date="2023-02" db="EMBL/GenBank/DDBJ databases">
        <title>Pathogen: clinical or host-associated sample.</title>
        <authorList>
            <person name="Hergert J."/>
            <person name="Casey R."/>
            <person name="Wagner J."/>
            <person name="Young E.L."/>
            <person name="Oakeson K.F."/>
        </authorList>
    </citation>
    <scope>NUCLEOTIDE SEQUENCE</scope>
    <source>
        <strain evidence="3">2022CK-00830</strain>
    </source>
</reference>
<sequence>MRKLRIGMISFAHSHAFSYYRQLQLIENAEVTAIADLQYDRVKSMVERDHVQFYPDHLELLELPDIDAVIICSENRYHAALVTDSAKAGKHILCEKPLGTGRVEMRQMINICHELQVQLMTAFPCRYLPSVIRVKEAVAQGEIGEVIAVKGYNRGGMPGGWFVDPAQSGGGALLDHTVHVADMLNWMLGVQPRVVHAEKGTLFHDIAVEDSGMVHLEYDNGVIGVIDTSWSRNPVFPYWGDVKLDVIGTEGIIRMDAFAQVNEVYSIEQGRARYSYFGDKMDYYMLQDFVNRILDGRPVAITGEDGYAAAEVALSAYDYLENRT</sequence>
<dbReference type="Pfam" id="PF22725">
    <property type="entry name" value="GFO_IDH_MocA_C3"/>
    <property type="match status" value="1"/>
</dbReference>
<dbReference type="Gene3D" id="3.30.360.10">
    <property type="entry name" value="Dihydrodipicolinate Reductase, domain 2"/>
    <property type="match status" value="1"/>
</dbReference>
<evidence type="ECO:0000313" key="4">
    <source>
        <dbReference type="Proteomes" id="UP001220962"/>
    </source>
</evidence>
<proteinExistence type="predicted"/>
<dbReference type="Pfam" id="PF01408">
    <property type="entry name" value="GFO_IDH_MocA"/>
    <property type="match status" value="1"/>
</dbReference>